<sequence length="38" mass="4320">MSNHEYEEMTGVLSIKDVVRQKDITKSNAKILGPKKKC</sequence>
<reference evidence="2" key="1">
    <citation type="submission" date="2011-08" db="EMBL/GenBank/DDBJ databases">
        <authorList>
            <person name="Rombauts S."/>
        </authorList>
    </citation>
    <scope>NUCLEOTIDE SEQUENCE</scope>
    <source>
        <strain evidence="2">London</strain>
    </source>
</reference>
<organism evidence="1 2">
    <name type="scientific">Tetranychus urticae</name>
    <name type="common">Two-spotted spider mite</name>
    <dbReference type="NCBI Taxonomy" id="32264"/>
    <lineage>
        <taxon>Eukaryota</taxon>
        <taxon>Metazoa</taxon>
        <taxon>Ecdysozoa</taxon>
        <taxon>Arthropoda</taxon>
        <taxon>Chelicerata</taxon>
        <taxon>Arachnida</taxon>
        <taxon>Acari</taxon>
        <taxon>Acariformes</taxon>
        <taxon>Trombidiformes</taxon>
        <taxon>Prostigmata</taxon>
        <taxon>Eleutherengona</taxon>
        <taxon>Raphignathae</taxon>
        <taxon>Tetranychoidea</taxon>
        <taxon>Tetranychidae</taxon>
        <taxon>Tetranychus</taxon>
    </lineage>
</organism>
<dbReference type="AlphaFoldDB" id="T1K156"/>
<accession>T1K156</accession>
<dbReference type="EnsemblMetazoa" id="tetur04g00080.1">
    <property type="protein sequence ID" value="tetur04g00080.1"/>
    <property type="gene ID" value="tetur04g00080"/>
</dbReference>
<keyword evidence="2" id="KW-1185">Reference proteome</keyword>
<dbReference type="EMBL" id="CAEY01001343">
    <property type="status" value="NOT_ANNOTATED_CDS"/>
    <property type="molecule type" value="Genomic_DNA"/>
</dbReference>
<name>T1K156_TETUR</name>
<evidence type="ECO:0000313" key="1">
    <source>
        <dbReference type="EnsemblMetazoa" id="tetur04g00080.1"/>
    </source>
</evidence>
<evidence type="ECO:0000313" key="2">
    <source>
        <dbReference type="Proteomes" id="UP000015104"/>
    </source>
</evidence>
<proteinExistence type="predicted"/>
<reference evidence="1" key="2">
    <citation type="submission" date="2015-06" db="UniProtKB">
        <authorList>
            <consortium name="EnsemblMetazoa"/>
        </authorList>
    </citation>
    <scope>IDENTIFICATION</scope>
</reference>
<dbReference type="HOGENOM" id="CLU_3336172_0_0_1"/>
<dbReference type="Proteomes" id="UP000015104">
    <property type="component" value="Unassembled WGS sequence"/>
</dbReference>
<protein>
    <submittedName>
        <fullName evidence="1">Uncharacterized protein</fullName>
    </submittedName>
</protein>